<accession>A0A1X2GYH9</accession>
<dbReference type="Pfam" id="PF00010">
    <property type="entry name" value="HLH"/>
    <property type="match status" value="1"/>
</dbReference>
<feature type="compositionally biased region" description="Low complexity" evidence="6">
    <location>
        <begin position="41"/>
        <end position="62"/>
    </location>
</feature>
<dbReference type="OrthoDB" id="690068at2759"/>
<dbReference type="EMBL" id="MCGT01000001">
    <property type="protein sequence ID" value="ORX63136.1"/>
    <property type="molecule type" value="Genomic_DNA"/>
</dbReference>
<feature type="domain" description="BHLH" evidence="7">
    <location>
        <begin position="101"/>
        <end position="154"/>
    </location>
</feature>
<evidence type="ECO:0000313" key="8">
    <source>
        <dbReference type="EMBL" id="ORX63136.1"/>
    </source>
</evidence>
<protein>
    <recommendedName>
        <fullName evidence="7">BHLH domain-containing protein</fullName>
    </recommendedName>
</protein>
<evidence type="ECO:0000256" key="4">
    <source>
        <dbReference type="ARBA" id="ARBA00023163"/>
    </source>
</evidence>
<dbReference type="GO" id="GO:0000978">
    <property type="term" value="F:RNA polymerase II cis-regulatory region sequence-specific DNA binding"/>
    <property type="evidence" value="ECO:0007669"/>
    <property type="project" value="TreeGrafter"/>
</dbReference>
<feature type="compositionally biased region" description="Polar residues" evidence="6">
    <location>
        <begin position="26"/>
        <end position="40"/>
    </location>
</feature>
<dbReference type="InterPro" id="IPR036638">
    <property type="entry name" value="HLH_DNA-bd_sf"/>
</dbReference>
<dbReference type="SUPFAM" id="SSF47459">
    <property type="entry name" value="HLH, helix-loop-helix DNA-binding domain"/>
    <property type="match status" value="1"/>
</dbReference>
<dbReference type="GO" id="GO:0046983">
    <property type="term" value="F:protein dimerization activity"/>
    <property type="evidence" value="ECO:0007669"/>
    <property type="project" value="InterPro"/>
</dbReference>
<comment type="subcellular location">
    <subcellularLocation>
        <location evidence="1">Nucleus</location>
    </subcellularLocation>
</comment>
<keyword evidence="5" id="KW-0539">Nucleus</keyword>
<dbReference type="Proteomes" id="UP000242146">
    <property type="component" value="Unassembled WGS sequence"/>
</dbReference>
<keyword evidence="3" id="KW-0238">DNA-binding</keyword>
<dbReference type="AlphaFoldDB" id="A0A1X2GYH9"/>
<dbReference type="PANTHER" id="PTHR45776:SF2">
    <property type="entry name" value="MIP04163P"/>
    <property type="match status" value="1"/>
</dbReference>
<evidence type="ECO:0000259" key="7">
    <source>
        <dbReference type="PROSITE" id="PS50888"/>
    </source>
</evidence>
<feature type="compositionally biased region" description="Low complexity" evidence="6">
    <location>
        <begin position="7"/>
        <end position="25"/>
    </location>
</feature>
<comment type="caution">
    <text evidence="8">The sequence shown here is derived from an EMBL/GenBank/DDBJ whole genome shotgun (WGS) entry which is preliminary data.</text>
</comment>
<keyword evidence="9" id="KW-1185">Reference proteome</keyword>
<dbReference type="Gene3D" id="4.10.280.10">
    <property type="entry name" value="Helix-loop-helix DNA-binding domain"/>
    <property type="match status" value="1"/>
</dbReference>
<dbReference type="PANTHER" id="PTHR45776">
    <property type="entry name" value="MIP04163P"/>
    <property type="match status" value="1"/>
</dbReference>
<evidence type="ECO:0000256" key="6">
    <source>
        <dbReference type="SAM" id="MobiDB-lite"/>
    </source>
</evidence>
<dbReference type="CDD" id="cd11387">
    <property type="entry name" value="bHLHzip_USF_MITF"/>
    <property type="match status" value="1"/>
</dbReference>
<keyword evidence="4" id="KW-0804">Transcription</keyword>
<keyword evidence="2" id="KW-0805">Transcription regulation</keyword>
<evidence type="ECO:0000256" key="5">
    <source>
        <dbReference type="ARBA" id="ARBA00023242"/>
    </source>
</evidence>
<dbReference type="SMART" id="SM00353">
    <property type="entry name" value="HLH"/>
    <property type="match status" value="1"/>
</dbReference>
<feature type="region of interest" description="Disordered" evidence="6">
    <location>
        <begin position="169"/>
        <end position="192"/>
    </location>
</feature>
<feature type="compositionally biased region" description="Low complexity" evidence="6">
    <location>
        <begin position="179"/>
        <end position="192"/>
    </location>
</feature>
<gene>
    <name evidence="8" type="ORF">DM01DRAFT_1331211</name>
</gene>
<reference evidence="8 9" key="1">
    <citation type="submission" date="2016-07" db="EMBL/GenBank/DDBJ databases">
        <title>Pervasive Adenine N6-methylation of Active Genes in Fungi.</title>
        <authorList>
            <consortium name="DOE Joint Genome Institute"/>
            <person name="Mondo S.J."/>
            <person name="Dannebaum R.O."/>
            <person name="Kuo R.C."/>
            <person name="Labutti K."/>
            <person name="Haridas S."/>
            <person name="Kuo A."/>
            <person name="Salamov A."/>
            <person name="Ahrendt S.R."/>
            <person name="Lipzen A."/>
            <person name="Sullivan W."/>
            <person name="Andreopoulos W.B."/>
            <person name="Clum A."/>
            <person name="Lindquist E."/>
            <person name="Daum C."/>
            <person name="Ramamoorthy G.K."/>
            <person name="Gryganskyi A."/>
            <person name="Culley D."/>
            <person name="Magnuson J.K."/>
            <person name="James T.Y."/>
            <person name="O'Malley M.A."/>
            <person name="Stajich J.E."/>
            <person name="Spatafora J.W."/>
            <person name="Visel A."/>
            <person name="Grigoriev I.V."/>
        </authorList>
    </citation>
    <scope>NUCLEOTIDE SEQUENCE [LARGE SCALE GENOMIC DNA]</scope>
    <source>
        <strain evidence="8 9">NRRL 3301</strain>
    </source>
</reference>
<dbReference type="InterPro" id="IPR011598">
    <property type="entry name" value="bHLH_dom"/>
</dbReference>
<proteinExistence type="predicted"/>
<feature type="region of interest" description="Disordered" evidence="6">
    <location>
        <begin position="1"/>
        <end position="77"/>
    </location>
</feature>
<evidence type="ECO:0000256" key="2">
    <source>
        <dbReference type="ARBA" id="ARBA00023015"/>
    </source>
</evidence>
<evidence type="ECO:0000256" key="1">
    <source>
        <dbReference type="ARBA" id="ARBA00004123"/>
    </source>
</evidence>
<dbReference type="GO" id="GO:0005634">
    <property type="term" value="C:nucleus"/>
    <property type="evidence" value="ECO:0007669"/>
    <property type="project" value="UniProtKB-SubCell"/>
</dbReference>
<organism evidence="8 9">
    <name type="scientific">Hesseltinella vesiculosa</name>
    <dbReference type="NCBI Taxonomy" id="101127"/>
    <lineage>
        <taxon>Eukaryota</taxon>
        <taxon>Fungi</taxon>
        <taxon>Fungi incertae sedis</taxon>
        <taxon>Mucoromycota</taxon>
        <taxon>Mucoromycotina</taxon>
        <taxon>Mucoromycetes</taxon>
        <taxon>Mucorales</taxon>
        <taxon>Cunninghamellaceae</taxon>
        <taxon>Hesseltinella</taxon>
    </lineage>
</organism>
<dbReference type="PROSITE" id="PS50888">
    <property type="entry name" value="BHLH"/>
    <property type="match status" value="1"/>
</dbReference>
<evidence type="ECO:0000313" key="9">
    <source>
        <dbReference type="Proteomes" id="UP000242146"/>
    </source>
</evidence>
<evidence type="ECO:0000256" key="3">
    <source>
        <dbReference type="ARBA" id="ARBA00023125"/>
    </source>
</evidence>
<dbReference type="STRING" id="101127.A0A1X2GYH9"/>
<dbReference type="GO" id="GO:0000981">
    <property type="term" value="F:DNA-binding transcription factor activity, RNA polymerase II-specific"/>
    <property type="evidence" value="ECO:0007669"/>
    <property type="project" value="TreeGrafter"/>
</dbReference>
<sequence length="263" mass="29033">MDDRAQPSTSSSSTNSTASSPLSTPQSSMPTSNQVLYLNFSSKTSNSPSSTTTGQQSTRKTSAATNRGTKSSKKSAYRVNGVNILNRKDVDSRTVVERIQRRREYHNYVERRRRDTINNTILALSEVVPDAIQPGQKPHKGKILKATLDYIMQLQGENDIYRQQYGDVPSAQVSPDNSPPTMTLPTTPASMPPMMMALPLPTTSGSRTPTPMHSPSMPPPPLTTMTPPPLMLDPVRPALPTLAPRPVPLLWDTEKRYRNTCHY</sequence>
<name>A0A1X2GYH9_9FUNG</name>